<dbReference type="AlphaFoldDB" id="A0A221W5E0"/>
<name>A0A221W5E0_9PSEU</name>
<dbReference type="KEGG" id="ahg:AHOG_15765"/>
<keyword evidence="3" id="KW-1185">Reference proteome</keyword>
<protein>
    <submittedName>
        <fullName evidence="2">Uncharacterized protein</fullName>
    </submittedName>
</protein>
<feature type="region of interest" description="Disordered" evidence="1">
    <location>
        <begin position="29"/>
        <end position="54"/>
    </location>
</feature>
<dbReference type="Proteomes" id="UP000204221">
    <property type="component" value="Chromosome"/>
</dbReference>
<dbReference type="EMBL" id="CP022521">
    <property type="protein sequence ID" value="ASO20779.1"/>
    <property type="molecule type" value="Genomic_DNA"/>
</dbReference>
<reference evidence="2 3" key="1">
    <citation type="submission" date="2017-07" db="EMBL/GenBank/DDBJ databases">
        <title>Complete genome sequence of Actinoalloteichus hoggarensis DSM 45943, type strain of Actinoalloteichus hoggarensis.</title>
        <authorList>
            <person name="Ruckert C."/>
            <person name="Nouioui I."/>
            <person name="Willmese J."/>
            <person name="van Wezel G."/>
            <person name="Klenk H.-P."/>
            <person name="Kalinowski J."/>
            <person name="Zotchev S.B."/>
        </authorList>
    </citation>
    <scope>NUCLEOTIDE SEQUENCE [LARGE SCALE GENOMIC DNA]</scope>
    <source>
        <strain evidence="2 3">DSM 45943</strain>
    </source>
</reference>
<feature type="compositionally biased region" description="Basic and acidic residues" evidence="1">
    <location>
        <begin position="29"/>
        <end position="42"/>
    </location>
</feature>
<evidence type="ECO:0000313" key="3">
    <source>
        <dbReference type="Proteomes" id="UP000204221"/>
    </source>
</evidence>
<sequence length="54" mass="6464">MHRRADETEREAMARRSRTCFYCPREDATVAESLEHEKTHETRRSRKTPRGDES</sequence>
<proteinExistence type="predicted"/>
<organism evidence="2 3">
    <name type="scientific">Actinoalloteichus hoggarensis</name>
    <dbReference type="NCBI Taxonomy" id="1470176"/>
    <lineage>
        <taxon>Bacteria</taxon>
        <taxon>Bacillati</taxon>
        <taxon>Actinomycetota</taxon>
        <taxon>Actinomycetes</taxon>
        <taxon>Pseudonocardiales</taxon>
        <taxon>Pseudonocardiaceae</taxon>
        <taxon>Actinoalloteichus</taxon>
    </lineage>
</organism>
<evidence type="ECO:0000256" key="1">
    <source>
        <dbReference type="SAM" id="MobiDB-lite"/>
    </source>
</evidence>
<accession>A0A221W5E0</accession>
<evidence type="ECO:0000313" key="2">
    <source>
        <dbReference type="EMBL" id="ASO20779.1"/>
    </source>
</evidence>
<gene>
    <name evidence="2" type="ORF">AHOG_15765</name>
</gene>